<gene>
    <name evidence="1" type="ORF">EFY79_08955</name>
</gene>
<comment type="caution">
    <text evidence="1">The sequence shown here is derived from an EMBL/GenBank/DDBJ whole genome shotgun (WGS) entry which is preliminary data.</text>
</comment>
<sequence>MNTTLEELKNVKSDCCITILLQTHRTLPENEKDPIVLKNLIKEAEQRLKERFSSEFVERMIQKLNQLAESINHRHNKEGLALFVNENLAKYVRLPLNVENRIIIDKTFATRDLVRAGHRQTGYYVLLLSRDKARLIEAFNDKVVEEVNTGFPLLNPDINELKRLEASFGNRRTNLAKEFFNQVGKQLNEIQKQNLMPVIIITDESNYSDFLKVTDKKERIVAKLFGNRMNEKPHSIVEAAWPVMQKWVKDRNNERLQELKKAVNSRNVLTDFTEIWKAVNNGRGKTLFVKQGYFQPARLQNNHIELLPPDQSENADIDDVIDEMIEINLHHEGDSVFIEGNELEKFNGLALITKN</sequence>
<dbReference type="InterPro" id="IPR041289">
    <property type="entry name" value="Bact_RF_family3"/>
</dbReference>
<dbReference type="AlphaFoldDB" id="A0A3M9NGH5"/>
<evidence type="ECO:0000313" key="2">
    <source>
        <dbReference type="Proteomes" id="UP000267223"/>
    </source>
</evidence>
<evidence type="ECO:0000313" key="1">
    <source>
        <dbReference type="EMBL" id="RNI36884.1"/>
    </source>
</evidence>
<dbReference type="OrthoDB" id="4393931at2"/>
<reference evidence="1 2" key="1">
    <citation type="submission" date="2018-11" db="EMBL/GenBank/DDBJ databases">
        <title>Draft genome sequence of Ferruginibacter sp. BO-59.</title>
        <authorList>
            <person name="Im W.T."/>
        </authorList>
    </citation>
    <scope>NUCLEOTIDE SEQUENCE [LARGE SCALE GENOMIC DNA]</scope>
    <source>
        <strain evidence="1 2">BO-59</strain>
    </source>
</reference>
<name>A0A3M9NGH5_9BACT</name>
<accession>A0A3M9NGH5</accession>
<keyword evidence="2" id="KW-1185">Reference proteome</keyword>
<dbReference type="RefSeq" id="WP_123120368.1">
    <property type="nucleotide sequence ID" value="NZ_RJJR01000006.1"/>
</dbReference>
<dbReference type="Pfam" id="PF18845">
    <property type="entry name" value="baeRF_family3"/>
    <property type="match status" value="1"/>
</dbReference>
<organism evidence="1 2">
    <name type="scientific">Hanamia caeni</name>
    <dbReference type="NCBI Taxonomy" id="2294116"/>
    <lineage>
        <taxon>Bacteria</taxon>
        <taxon>Pseudomonadati</taxon>
        <taxon>Bacteroidota</taxon>
        <taxon>Chitinophagia</taxon>
        <taxon>Chitinophagales</taxon>
        <taxon>Chitinophagaceae</taxon>
        <taxon>Hanamia</taxon>
    </lineage>
</organism>
<proteinExistence type="predicted"/>
<dbReference type="Proteomes" id="UP000267223">
    <property type="component" value="Unassembled WGS sequence"/>
</dbReference>
<protein>
    <submittedName>
        <fullName evidence="1">Uncharacterized protein</fullName>
    </submittedName>
</protein>
<dbReference type="EMBL" id="RJJR01000006">
    <property type="protein sequence ID" value="RNI36884.1"/>
    <property type="molecule type" value="Genomic_DNA"/>
</dbReference>